<accession>E0I945</accession>
<sequence>MAKKGQTFNRYDEATKKEAVRLRLEEQWSYPMIMDKFGIKSETQIMNWVRKAQNGESFEDYRGKWTKKHFNSAEEEIAHLKAQVEYLKKLNPNLHGEGSWISKPGSSPFEK</sequence>
<evidence type="ECO:0000313" key="2">
    <source>
        <dbReference type="EMBL" id="EFM10929.1"/>
    </source>
</evidence>
<dbReference type="eggNOG" id="COG2963">
    <property type="taxonomic scope" value="Bacteria"/>
</dbReference>
<dbReference type="SUPFAM" id="SSF46689">
    <property type="entry name" value="Homeodomain-like"/>
    <property type="match status" value="1"/>
</dbReference>
<organism evidence="2 3">
    <name type="scientific">Paenibacillus curdlanolyticus YK9</name>
    <dbReference type="NCBI Taxonomy" id="717606"/>
    <lineage>
        <taxon>Bacteria</taxon>
        <taxon>Bacillati</taxon>
        <taxon>Bacillota</taxon>
        <taxon>Bacilli</taxon>
        <taxon>Bacillales</taxon>
        <taxon>Paenibacillaceae</taxon>
        <taxon>Paenibacillus</taxon>
    </lineage>
</organism>
<dbReference type="GO" id="GO:0004803">
    <property type="term" value="F:transposase activity"/>
    <property type="evidence" value="ECO:0007669"/>
    <property type="project" value="InterPro"/>
</dbReference>
<dbReference type="EMBL" id="AEDD01000015">
    <property type="protein sequence ID" value="EFM08550.1"/>
    <property type="molecule type" value="Genomic_DNA"/>
</dbReference>
<dbReference type="Proteomes" id="UP000005387">
    <property type="component" value="Unassembled WGS sequence"/>
</dbReference>
<proteinExistence type="predicted"/>
<evidence type="ECO:0000313" key="1">
    <source>
        <dbReference type="EMBL" id="EFM08550.1"/>
    </source>
</evidence>
<dbReference type="InterPro" id="IPR009057">
    <property type="entry name" value="Homeodomain-like_sf"/>
</dbReference>
<keyword evidence="3" id="KW-1185">Reference proteome</keyword>
<dbReference type="STRING" id="717606.PaecuDRAFT_2179"/>
<dbReference type="Pfam" id="PF01527">
    <property type="entry name" value="HTH_Tnp_1"/>
    <property type="match status" value="1"/>
</dbReference>
<gene>
    <name evidence="2" type="ORF">PaecuDRAFT_2179</name>
    <name evidence="1" type="ORF">PaecuDRAFT_4561</name>
</gene>
<name>E0I945_9BACL</name>
<evidence type="ECO:0000313" key="3">
    <source>
        <dbReference type="Proteomes" id="UP000005387"/>
    </source>
</evidence>
<dbReference type="Gene3D" id="1.10.10.60">
    <property type="entry name" value="Homeodomain-like"/>
    <property type="match status" value="1"/>
</dbReference>
<dbReference type="AlphaFoldDB" id="E0I945"/>
<dbReference type="EMBL" id="AEDD01000005">
    <property type="protein sequence ID" value="EFM10929.1"/>
    <property type="molecule type" value="Genomic_DNA"/>
</dbReference>
<reference evidence="2 3" key="1">
    <citation type="submission" date="2010-07" db="EMBL/GenBank/DDBJ databases">
        <title>The draft genome of Paenibacillus curdlanolyticus YK9.</title>
        <authorList>
            <consortium name="US DOE Joint Genome Institute (JGI-PGF)"/>
            <person name="Lucas S."/>
            <person name="Copeland A."/>
            <person name="Lapidus A."/>
            <person name="Cheng J.-F."/>
            <person name="Bruce D."/>
            <person name="Goodwin L."/>
            <person name="Pitluck S."/>
            <person name="Land M.L."/>
            <person name="Hauser L."/>
            <person name="Chang Y.-J."/>
            <person name="Jeffries C."/>
            <person name="Anderson I.J."/>
            <person name="Johnson E."/>
            <person name="Loganathan U."/>
            <person name="Mulhopadhyay B."/>
            <person name="Kyrpides N."/>
            <person name="Woyke T.J."/>
        </authorList>
    </citation>
    <scope>NUCLEOTIDE SEQUENCE [LARGE SCALE GENOMIC DNA]</scope>
    <source>
        <strain evidence="2 3">YK9</strain>
    </source>
</reference>
<dbReference type="InterPro" id="IPR002514">
    <property type="entry name" value="Transposase_8"/>
</dbReference>
<protein>
    <submittedName>
        <fullName evidence="2">Transposase IS3/IS911 family protein</fullName>
    </submittedName>
</protein>
<dbReference type="GO" id="GO:0006313">
    <property type="term" value="P:DNA transposition"/>
    <property type="evidence" value="ECO:0007669"/>
    <property type="project" value="InterPro"/>
</dbReference>
<dbReference type="GO" id="GO:0003677">
    <property type="term" value="F:DNA binding"/>
    <property type="evidence" value="ECO:0007669"/>
    <property type="project" value="InterPro"/>
</dbReference>